<feature type="transmembrane region" description="Helical" evidence="2">
    <location>
        <begin position="12"/>
        <end position="37"/>
    </location>
</feature>
<dbReference type="InterPro" id="IPR003305">
    <property type="entry name" value="CenC_carb-bd"/>
</dbReference>
<evidence type="ECO:0000259" key="4">
    <source>
        <dbReference type="Pfam" id="PF13229"/>
    </source>
</evidence>
<keyword evidence="2" id="KW-0472">Membrane</keyword>
<dbReference type="Proteomes" id="UP000436006">
    <property type="component" value="Unassembled WGS sequence"/>
</dbReference>
<dbReference type="InterPro" id="IPR012334">
    <property type="entry name" value="Pectin_lyas_fold"/>
</dbReference>
<comment type="caution">
    <text evidence="5">The sequence shown here is derived from an EMBL/GenBank/DDBJ whole genome shotgun (WGS) entry which is preliminary data.</text>
</comment>
<dbReference type="PANTHER" id="PTHR36453">
    <property type="entry name" value="SECRETED PROTEIN-RELATED"/>
    <property type="match status" value="1"/>
</dbReference>
<name>A0A7K1S9H9_9BACT</name>
<dbReference type="SMART" id="SM00710">
    <property type="entry name" value="PbH1"/>
    <property type="match status" value="6"/>
</dbReference>
<feature type="domain" description="Right handed beta helix" evidence="4">
    <location>
        <begin position="271"/>
        <end position="433"/>
    </location>
</feature>
<organism evidence="5 6">
    <name type="scientific">Spirosoma arboris</name>
    <dbReference type="NCBI Taxonomy" id="2682092"/>
    <lineage>
        <taxon>Bacteria</taxon>
        <taxon>Pseudomonadati</taxon>
        <taxon>Bacteroidota</taxon>
        <taxon>Cytophagia</taxon>
        <taxon>Cytophagales</taxon>
        <taxon>Cytophagaceae</taxon>
        <taxon>Spirosoma</taxon>
    </lineage>
</organism>
<dbReference type="Pfam" id="PF02018">
    <property type="entry name" value="CBM_4_9"/>
    <property type="match status" value="1"/>
</dbReference>
<dbReference type="Gene3D" id="2.160.20.10">
    <property type="entry name" value="Single-stranded right-handed beta-helix, Pectin lyase-like"/>
    <property type="match status" value="3"/>
</dbReference>
<evidence type="ECO:0000259" key="3">
    <source>
        <dbReference type="Pfam" id="PF02018"/>
    </source>
</evidence>
<dbReference type="Pfam" id="PF13229">
    <property type="entry name" value="Beta_helix"/>
    <property type="match status" value="1"/>
</dbReference>
<protein>
    <recommendedName>
        <fullName evidence="7">T9SS type A sorting domain-containing protein</fullName>
    </recommendedName>
</protein>
<gene>
    <name evidence="5" type="ORF">GO755_10330</name>
</gene>
<dbReference type="InterPro" id="IPR008979">
    <property type="entry name" value="Galactose-bd-like_sf"/>
</dbReference>
<reference evidence="5 6" key="1">
    <citation type="submission" date="2019-12" db="EMBL/GenBank/DDBJ databases">
        <title>Spirosoma sp. HMF4905 genome sequencing and assembly.</title>
        <authorList>
            <person name="Kang H."/>
            <person name="Cha I."/>
            <person name="Kim H."/>
            <person name="Joh K."/>
        </authorList>
    </citation>
    <scope>NUCLEOTIDE SEQUENCE [LARGE SCALE GENOMIC DNA]</scope>
    <source>
        <strain evidence="5 6">HMF4905</strain>
    </source>
</reference>
<evidence type="ECO:0000256" key="1">
    <source>
        <dbReference type="ARBA" id="ARBA00022801"/>
    </source>
</evidence>
<keyword evidence="2" id="KW-0812">Transmembrane</keyword>
<sequence length="1055" mass="116048">MLPRLCGRKRGLIFYELLLSFFLTVSISLAQTTYYVASNGIDINNGRSISTPFQSLSRVNRLILQAGDSVLFRRGDTFRGTLRIRQSGSKEHGIHFDAYGSGNKPILAGSEPLGNWSKAGTNRWQADCSTCDDQVTGIYANGLALPLGRYPNADAPNRGSSTVQSHVGTTQLTSKEPLTINWTGAEAVLFPAYWIIDRAKITGQIGNTLTLANSSSYGLTDNWGYYIQNHPATLDQNGEWYYDPVKATVQLYYDQGNPNDKTITATTADRAIDIANASFITIQNLHITQARTTNLFAENVSSIVLTNDDFTDAGEDGITVQGVGNTILIDRCTITNCNNNGLLIGAYQNFTFRRSTIRHIGIVPGRGRSGDGQFTGFQSSAADNVLIENNVLDSTGYHGFNIGTNTIFRQNQLSNFCMTKSDGGGIYLWNGAQLPMHTIRIESNIIQKGVGTFGGLSGTVLSGAHGIYLDDCVEEANLVENTIFGCNGLGIYMHSINNVNVTRNTCFDNSLSQLILYQSSETCITRENNLQRNVLVAKTPQQGVSGYISSSNNLSGFGMMGHNYYARPFYDVSTIRAVYNNNVVADLSLPQWQTQFGQDLTSKSSPIAYKEYTIKALSANKLVNSSYEHNQEAWETWSLYGNGQAKWSNTNQSLGAGSLVLQFSQPSSQKDSYMLAYKQIQSVTKTKSYLIRFDAASSTDKTVSVFIRQRQSPYQDLTRRYEFLVRSTPKSFEFAFTPSADEADALLTFQLSEGGPPVSLNTISLQEAIIETVNPDDFIRIVYNPTTTDSIVTINSPYRDVKNHYYTQQVAVKPFSSVVLLRDLAPAVDVSLSLRTDRQSLKVGDIVSLSLSLHQEGANRNIVSEQVNWTCQLPASLSLLSGRSLLSGDSLLTGAVQQLLTDTTYVFRVKVTAMGSYTLAAQVIATTFADPDSTPDSGIGDGEDDQDSITLLVRELAPGETPNTDIVTALDPVLPTERGKIYPNPTTDEFTFTADDDVSTIRIVDLLGRERLKLDVVHRGQTIRFGQSLPDAYYLLLVQYKTGEQRVVKLMKFNQ</sequence>
<dbReference type="SUPFAM" id="SSF49785">
    <property type="entry name" value="Galactose-binding domain-like"/>
    <property type="match status" value="1"/>
</dbReference>
<dbReference type="SUPFAM" id="SSF51126">
    <property type="entry name" value="Pectin lyase-like"/>
    <property type="match status" value="2"/>
</dbReference>
<dbReference type="InterPro" id="IPR006626">
    <property type="entry name" value="PbH1"/>
</dbReference>
<keyword evidence="6" id="KW-1185">Reference proteome</keyword>
<evidence type="ECO:0000313" key="5">
    <source>
        <dbReference type="EMBL" id="MVM30430.1"/>
    </source>
</evidence>
<dbReference type="EMBL" id="WPIN01000003">
    <property type="protein sequence ID" value="MVM30430.1"/>
    <property type="molecule type" value="Genomic_DNA"/>
</dbReference>
<keyword evidence="2" id="KW-1133">Transmembrane helix</keyword>
<evidence type="ECO:0008006" key="7">
    <source>
        <dbReference type="Google" id="ProtNLM"/>
    </source>
</evidence>
<dbReference type="PANTHER" id="PTHR36453:SF1">
    <property type="entry name" value="RIGHT HANDED BETA HELIX DOMAIN-CONTAINING PROTEIN"/>
    <property type="match status" value="1"/>
</dbReference>
<dbReference type="Gene3D" id="2.60.120.260">
    <property type="entry name" value="Galactose-binding domain-like"/>
    <property type="match status" value="1"/>
</dbReference>
<proteinExistence type="predicted"/>
<evidence type="ECO:0000256" key="2">
    <source>
        <dbReference type="SAM" id="Phobius"/>
    </source>
</evidence>
<keyword evidence="1" id="KW-0378">Hydrolase</keyword>
<evidence type="ECO:0000313" key="6">
    <source>
        <dbReference type="Proteomes" id="UP000436006"/>
    </source>
</evidence>
<feature type="domain" description="CBM-cenC" evidence="3">
    <location>
        <begin position="622"/>
        <end position="751"/>
    </location>
</feature>
<accession>A0A7K1S9H9</accession>
<dbReference type="AlphaFoldDB" id="A0A7K1S9H9"/>
<dbReference type="GO" id="GO:0016798">
    <property type="term" value="F:hydrolase activity, acting on glycosyl bonds"/>
    <property type="evidence" value="ECO:0007669"/>
    <property type="project" value="InterPro"/>
</dbReference>
<dbReference type="InterPro" id="IPR011050">
    <property type="entry name" value="Pectin_lyase_fold/virulence"/>
</dbReference>
<dbReference type="InterPro" id="IPR039448">
    <property type="entry name" value="Beta_helix"/>
</dbReference>